<evidence type="ECO:0000313" key="8">
    <source>
        <dbReference type="Proteomes" id="UP000199546"/>
    </source>
</evidence>
<dbReference type="PANTHER" id="PTHR30349:SF64">
    <property type="entry name" value="PROPHAGE INTEGRASE INTD-RELATED"/>
    <property type="match status" value="1"/>
</dbReference>
<protein>
    <submittedName>
        <fullName evidence="7">Site-specific recombinase XerD</fullName>
    </submittedName>
</protein>
<dbReference type="InterPro" id="IPR011010">
    <property type="entry name" value="DNA_brk_join_enz"/>
</dbReference>
<evidence type="ECO:0000256" key="1">
    <source>
        <dbReference type="ARBA" id="ARBA00008857"/>
    </source>
</evidence>
<evidence type="ECO:0000256" key="3">
    <source>
        <dbReference type="ARBA" id="ARBA00023172"/>
    </source>
</evidence>
<accession>A0A1I7CC82</accession>
<feature type="domain" description="Tyr recombinase" evidence="5">
    <location>
        <begin position="163"/>
        <end position="347"/>
    </location>
</feature>
<feature type="domain" description="Core-binding (CB)" evidence="6">
    <location>
        <begin position="61"/>
        <end position="142"/>
    </location>
</feature>
<dbReference type="InterPro" id="IPR053876">
    <property type="entry name" value="Phage_int_M"/>
</dbReference>
<evidence type="ECO:0000259" key="6">
    <source>
        <dbReference type="PROSITE" id="PS51900"/>
    </source>
</evidence>
<dbReference type="RefSeq" id="WP_093582686.1">
    <property type="nucleotide sequence ID" value="NZ_FPBA01000020.1"/>
</dbReference>
<dbReference type="AlphaFoldDB" id="A0A1I7CC82"/>
<evidence type="ECO:0000256" key="4">
    <source>
        <dbReference type="PROSITE-ProRule" id="PRU01248"/>
    </source>
</evidence>
<keyword evidence="8" id="KW-1185">Reference proteome</keyword>
<dbReference type="InterPro" id="IPR010998">
    <property type="entry name" value="Integrase_recombinase_N"/>
</dbReference>
<dbReference type="GO" id="GO:0015074">
    <property type="term" value="P:DNA integration"/>
    <property type="evidence" value="ECO:0007669"/>
    <property type="project" value="InterPro"/>
</dbReference>
<keyword evidence="3" id="KW-0233">DNA recombination</keyword>
<dbReference type="GO" id="GO:0006310">
    <property type="term" value="P:DNA recombination"/>
    <property type="evidence" value="ECO:0007669"/>
    <property type="project" value="UniProtKB-KW"/>
</dbReference>
<dbReference type="PROSITE" id="PS51898">
    <property type="entry name" value="TYR_RECOMBINASE"/>
    <property type="match status" value="1"/>
</dbReference>
<dbReference type="Pfam" id="PF22022">
    <property type="entry name" value="Phage_int_M"/>
    <property type="match status" value="1"/>
</dbReference>
<dbReference type="STRING" id="1296565.SAMN05660657_04307"/>
<reference evidence="8" key="1">
    <citation type="submission" date="2016-10" db="EMBL/GenBank/DDBJ databases">
        <authorList>
            <person name="Varghese N."/>
            <person name="Submissions S."/>
        </authorList>
    </citation>
    <scope>NUCLEOTIDE SEQUENCE [LARGE SCALE GENOMIC DNA]</scope>
    <source>
        <strain evidence="8">DSM 46136</strain>
    </source>
</reference>
<organism evidence="7 8">
    <name type="scientific">Geodermatophilus amargosae</name>
    <dbReference type="NCBI Taxonomy" id="1296565"/>
    <lineage>
        <taxon>Bacteria</taxon>
        <taxon>Bacillati</taxon>
        <taxon>Actinomycetota</taxon>
        <taxon>Actinomycetes</taxon>
        <taxon>Geodermatophilales</taxon>
        <taxon>Geodermatophilaceae</taxon>
        <taxon>Geodermatophilus</taxon>
    </lineage>
</organism>
<dbReference type="Gene3D" id="1.10.443.10">
    <property type="entry name" value="Intergrase catalytic core"/>
    <property type="match status" value="1"/>
</dbReference>
<dbReference type="InterPro" id="IPR002104">
    <property type="entry name" value="Integrase_catalytic"/>
</dbReference>
<dbReference type="PANTHER" id="PTHR30349">
    <property type="entry name" value="PHAGE INTEGRASE-RELATED"/>
    <property type="match status" value="1"/>
</dbReference>
<comment type="similarity">
    <text evidence="1">Belongs to the 'phage' integrase family.</text>
</comment>
<dbReference type="SUPFAM" id="SSF56349">
    <property type="entry name" value="DNA breaking-rejoining enzymes"/>
    <property type="match status" value="1"/>
</dbReference>
<dbReference type="Proteomes" id="UP000199546">
    <property type="component" value="Unassembled WGS sequence"/>
</dbReference>
<sequence length="370" mass="39530">MGSIERHVRGGKVSYQIRWRDPAGKQRKASFQRKVDAERRLTEIESSKHAGSYVDPRAGRTSVGEYAATWLERQVQLRPSTRDRYQTILRVHVVPAFGALPLSRVERSAVASWVAEMAASGLAAATVRHVHRVLVMVLNSAVADGRLTRNPAAGVPLPRAAGREKRFLSHPQVAALAAAAGEDATVVRVLAYCGLRFGELAALRVRNVDLRRRRLTVAESATEVAGRMVFGAPKSGAARSVPFPPSLAGELEAACAGKAPEALVFTAREGGVLWLRNWRRRVFEPAAAAAGLDGLTPHGLRHTAASLAVAAGANVKHVQRMLGHASAAMTLDVYSGLFDDDLDAVADRLGEAAEAAVPRSCPGDDSGRSP</sequence>
<dbReference type="InterPro" id="IPR013762">
    <property type="entry name" value="Integrase-like_cat_sf"/>
</dbReference>
<dbReference type="GO" id="GO:0003677">
    <property type="term" value="F:DNA binding"/>
    <property type="evidence" value="ECO:0007669"/>
    <property type="project" value="UniProtKB-UniRule"/>
</dbReference>
<proteinExistence type="inferred from homology"/>
<dbReference type="OrthoDB" id="1822491at2"/>
<gene>
    <name evidence="7" type="ORF">SAMN05660657_04307</name>
</gene>
<evidence type="ECO:0000256" key="2">
    <source>
        <dbReference type="ARBA" id="ARBA00023125"/>
    </source>
</evidence>
<dbReference type="EMBL" id="FPBA01000020">
    <property type="protein sequence ID" value="SFT97004.1"/>
    <property type="molecule type" value="Genomic_DNA"/>
</dbReference>
<dbReference type="Pfam" id="PF00589">
    <property type="entry name" value="Phage_integrase"/>
    <property type="match status" value="1"/>
</dbReference>
<evidence type="ECO:0000259" key="5">
    <source>
        <dbReference type="PROSITE" id="PS51898"/>
    </source>
</evidence>
<dbReference type="InterPro" id="IPR050090">
    <property type="entry name" value="Tyrosine_recombinase_XerCD"/>
</dbReference>
<evidence type="ECO:0000313" key="7">
    <source>
        <dbReference type="EMBL" id="SFT97004.1"/>
    </source>
</evidence>
<keyword evidence="2 4" id="KW-0238">DNA-binding</keyword>
<dbReference type="InterPro" id="IPR044068">
    <property type="entry name" value="CB"/>
</dbReference>
<dbReference type="Gene3D" id="1.10.150.130">
    <property type="match status" value="1"/>
</dbReference>
<dbReference type="PROSITE" id="PS51900">
    <property type="entry name" value="CB"/>
    <property type="match status" value="1"/>
</dbReference>
<dbReference type="CDD" id="cd01189">
    <property type="entry name" value="INT_ICEBs1_C_like"/>
    <property type="match status" value="1"/>
</dbReference>
<name>A0A1I7CC82_9ACTN</name>